<evidence type="ECO:0000313" key="8">
    <source>
        <dbReference type="EMBL" id="AXJ01245.1"/>
    </source>
</evidence>
<keyword evidence="4" id="KW-0274">FAD</keyword>
<feature type="domain" description="Glucose-methanol-choline oxidoreductase N-terminal" evidence="6">
    <location>
        <begin position="13"/>
        <end position="338"/>
    </location>
</feature>
<evidence type="ECO:0000256" key="4">
    <source>
        <dbReference type="ARBA" id="ARBA00022827"/>
    </source>
</evidence>
<evidence type="ECO:0000259" key="7">
    <source>
        <dbReference type="Pfam" id="PF05199"/>
    </source>
</evidence>
<dbReference type="Proteomes" id="UP000254808">
    <property type="component" value="Chromosome"/>
</dbReference>
<keyword evidence="3" id="KW-0285">Flavoprotein</keyword>
<organism evidence="8 9">
    <name type="scientific">Cyclonatronum proteinivorum</name>
    <dbReference type="NCBI Taxonomy" id="1457365"/>
    <lineage>
        <taxon>Bacteria</taxon>
        <taxon>Pseudomonadati</taxon>
        <taxon>Balneolota</taxon>
        <taxon>Balneolia</taxon>
        <taxon>Balneolales</taxon>
        <taxon>Cyclonatronaceae</taxon>
        <taxon>Cyclonatronum</taxon>
    </lineage>
</organism>
<gene>
    <name evidence="8" type="ORF">CYPRO_1995</name>
</gene>
<dbReference type="GO" id="GO:0050660">
    <property type="term" value="F:flavin adenine dinucleotide binding"/>
    <property type="evidence" value="ECO:0007669"/>
    <property type="project" value="InterPro"/>
</dbReference>
<dbReference type="PANTHER" id="PTHR42784">
    <property type="entry name" value="PYRANOSE 2-OXIDASE"/>
    <property type="match status" value="1"/>
</dbReference>
<keyword evidence="9" id="KW-1185">Reference proteome</keyword>
<dbReference type="SUPFAM" id="SSF51905">
    <property type="entry name" value="FAD/NAD(P)-binding domain"/>
    <property type="match status" value="1"/>
</dbReference>
<evidence type="ECO:0000256" key="1">
    <source>
        <dbReference type="ARBA" id="ARBA00001974"/>
    </source>
</evidence>
<proteinExistence type="inferred from homology"/>
<comment type="cofactor">
    <cofactor evidence="1">
        <name>FAD</name>
        <dbReference type="ChEBI" id="CHEBI:57692"/>
    </cofactor>
</comment>
<dbReference type="OrthoDB" id="9787779at2"/>
<dbReference type="InterPro" id="IPR007867">
    <property type="entry name" value="GMC_OxRtase_C"/>
</dbReference>
<feature type="domain" description="Glucose-methanol-choline oxidoreductase C-terminal" evidence="7">
    <location>
        <begin position="429"/>
        <end position="549"/>
    </location>
</feature>
<keyword evidence="5" id="KW-0560">Oxidoreductase</keyword>
<dbReference type="EMBL" id="CP027806">
    <property type="protein sequence ID" value="AXJ01245.1"/>
    <property type="molecule type" value="Genomic_DNA"/>
</dbReference>
<sequence length="565" mass="63750">MNLNVKAEEQHTYDAIVVGTGISGGVAAKELTERGLKTLVLERGRNVRHILDYPTMNKHPWELPHGDRATAKELERYPVQSRTGYTIRPSVMHWWVEDADQPYEEKRRFDWIRGYHVGGKSIMWGRQSYRMGDIDFEANARDGYGVDWPIRYSDIEPWYDYVEGYVGISGENLGLPQLPDQKLQPAMDLNCVETHLRESMMANFGRHLMVGRAANLTRPIGDRGSCQSRNLCWRGCPYGAYFSSQASTLPAAERTGNMRLRPNSIVESVIYDVESGRAKGVRVIDAETLETSEFYAKVIFLNAGCLNSTLIMMNSRSDRFPDGLGNDSGELGHNVMDHHFRVGANGVYEGFKDRYFWGRRPNGIYIPRYRNIGNDRRDYVRGFGYQGGASRDNWRRAVQELSVGPELKGLIQQPGDWTMGLTAFGEVVPVHENKVHLNFEKRDKWGMPTFVMDADFGENEHKMRVDMKNDAAEMLEAAGFKNIHTFDDPGGMGLGIHEMGTARMGRDPRTSVLNKWNQVHACKNVFVTDGACMTSGACQNPSLTYMALAARAADYAASELRKGNL</sequence>
<evidence type="ECO:0000256" key="3">
    <source>
        <dbReference type="ARBA" id="ARBA00022630"/>
    </source>
</evidence>
<dbReference type="KEGG" id="cprv:CYPRO_1995"/>
<reference evidence="8 9" key="1">
    <citation type="submission" date="2018-03" db="EMBL/GenBank/DDBJ databases">
        <title>Phenotypic and genomic properties of Cyclonatronum proteinivorum gen. nov., sp. nov., a haloalkaliphilic bacteroidete from soda lakes possessing Na+-translocating rhodopsin.</title>
        <authorList>
            <person name="Toshchakov S.V."/>
            <person name="Korzhenkov A."/>
            <person name="Samarov N.I."/>
            <person name="Kublanov I.V."/>
            <person name="Muntyan M.S."/>
            <person name="Sorokin D.Y."/>
        </authorList>
    </citation>
    <scope>NUCLEOTIDE SEQUENCE [LARGE SCALE GENOMIC DNA]</scope>
    <source>
        <strain evidence="8 9">Omega</strain>
    </source>
</reference>
<dbReference type="PANTHER" id="PTHR42784:SF1">
    <property type="entry name" value="PYRANOSE 2-OXIDASE"/>
    <property type="match status" value="1"/>
</dbReference>
<dbReference type="InterPro" id="IPR000172">
    <property type="entry name" value="GMC_OxRdtase_N"/>
</dbReference>
<accession>A0A345UL93</accession>
<dbReference type="GO" id="GO:0016614">
    <property type="term" value="F:oxidoreductase activity, acting on CH-OH group of donors"/>
    <property type="evidence" value="ECO:0007669"/>
    <property type="project" value="InterPro"/>
</dbReference>
<dbReference type="RefSeq" id="WP_114984458.1">
    <property type="nucleotide sequence ID" value="NZ_CP027806.1"/>
</dbReference>
<dbReference type="Gene3D" id="3.50.50.60">
    <property type="entry name" value="FAD/NAD(P)-binding domain"/>
    <property type="match status" value="2"/>
</dbReference>
<comment type="similarity">
    <text evidence="2">Belongs to the GMC oxidoreductase family.</text>
</comment>
<dbReference type="Pfam" id="PF05199">
    <property type="entry name" value="GMC_oxred_C"/>
    <property type="match status" value="1"/>
</dbReference>
<evidence type="ECO:0000259" key="6">
    <source>
        <dbReference type="Pfam" id="PF00732"/>
    </source>
</evidence>
<dbReference type="Pfam" id="PF00732">
    <property type="entry name" value="GMC_oxred_N"/>
    <property type="match status" value="1"/>
</dbReference>
<evidence type="ECO:0000313" key="9">
    <source>
        <dbReference type="Proteomes" id="UP000254808"/>
    </source>
</evidence>
<dbReference type="InterPro" id="IPR051473">
    <property type="entry name" value="P2Ox-like"/>
</dbReference>
<dbReference type="SUPFAM" id="SSF54373">
    <property type="entry name" value="FAD-linked reductases, C-terminal domain"/>
    <property type="match status" value="1"/>
</dbReference>
<dbReference type="AlphaFoldDB" id="A0A345UL93"/>
<evidence type="ECO:0000256" key="5">
    <source>
        <dbReference type="ARBA" id="ARBA00023002"/>
    </source>
</evidence>
<name>A0A345UL93_9BACT</name>
<protein>
    <submittedName>
        <fullName evidence="8">Choline dehydrogenase</fullName>
    </submittedName>
</protein>
<dbReference type="InterPro" id="IPR036188">
    <property type="entry name" value="FAD/NAD-bd_sf"/>
</dbReference>
<evidence type="ECO:0000256" key="2">
    <source>
        <dbReference type="ARBA" id="ARBA00010790"/>
    </source>
</evidence>